<keyword evidence="3" id="KW-1185">Reference proteome</keyword>
<reference evidence="3" key="1">
    <citation type="journal article" date="2019" name="Genome Announc.">
        <title>Draft Genome Sequence of Pseudoalteromonas piscicida Strain 36Y ROTHPW, an Hypersaline Seawater Isolate from the South Coast of Sonora, Mexico.</title>
        <authorList>
            <person name="Sanchez-Diaz R."/>
            <person name="Molina-Garza Z.J."/>
            <person name="Cruz-Suarez L.E."/>
            <person name="Selvin J."/>
            <person name="Kiran G.S."/>
            <person name="Ibarra-Gamez J.C."/>
            <person name="Gomez-Gil B."/>
            <person name="Galaviz-Silva L."/>
        </authorList>
    </citation>
    <scope>NUCLEOTIDE SEQUENCE [LARGE SCALE GENOMIC DNA]</scope>
    <source>
        <strain evidence="3">36Y_RITHPW</strain>
    </source>
</reference>
<accession>A0A2A5JM79</accession>
<dbReference type="InterPro" id="IPR027417">
    <property type="entry name" value="P-loop_NTPase"/>
</dbReference>
<evidence type="ECO:0000259" key="1">
    <source>
        <dbReference type="SMART" id="SM00382"/>
    </source>
</evidence>
<dbReference type="SMART" id="SM00382">
    <property type="entry name" value="AAA"/>
    <property type="match status" value="1"/>
</dbReference>
<dbReference type="AlphaFoldDB" id="A0A2A5JM79"/>
<dbReference type="SUPFAM" id="SSF50249">
    <property type="entry name" value="Nucleic acid-binding proteins"/>
    <property type="match status" value="1"/>
</dbReference>
<sequence>MDIPVDQAESIFNGISADLVNQLSNVKTEEDIKLRVINRILVEVLGWATSDINCETKNDNGFSDYLISNDESPVFVLEAKKQGSLQITSSKEDEMRTLKLSGTSLKKCQDGIEQAAGYIQNSGAALAVLSDGSAWIIFKAYVPGANYKDKEAFVFPSIYAIKNNFSSFYELLSKPASSQRLYSVKFDDLHHRRLNLTQKLHSAIGENEIRITQKSSLAMDLEKVFEKYFAAMAGSDDNEIIMECFVESRESRIADFSLEKITAKVLGNVGYKIDVNNQLSELIHDTVSVEENQSTGETVFIVGPTGSGKTTFLERFFKKTLSRSLKDKCLILNVNCLHHTGSEETVLPWLTQELIEIIEQSIFEEGSPNWDDLMSLYIGEYKRRAKGADKHLYDSDKTAFKVKFGEFLDEQVEKNREEYLKRLLREIVRNRKRLPIFIVDNTDEKTIEYKTRVFQYLQSMQFEAYHSLLFFPVTDRSAWAFKKTDIFGIYESKSFFLPTPSPREVFRKRADYLKRTLDFIGANKDVGHESYLAQKGIRISIEDLQGFTQALESIFVDHEFTSKTIGQLSNYNIRKTLLLSKRVLTSSVIKIEDLVRSYISGKPITTSYSRFIDALLKGNYSLYKRNDDSETLPIFDVDQRVRQSPLVNIRILSLLAQVYNNGKNVEERHIGLNSLISYFEAIGGDEVSVVTSVSRLLEAKLIEPYDISTSGISSEPDLAISHKGLIHLQLGLKNAVFFYQMALITDIADETVAQRIKRAYKLPEFQNRISTVKQEFSIFLLEEDKKYFKQDTTIHKYDCQLNVIQEIKKFSDGLKKPEDDLVATMGEQFKDGLIFQEILCTVAWYDPKKRYGYANVEELEEGVFFHLDRLLECGISYISESDKILCQVSRSNKGLQIDKIFDVEIDAKSIEKDKCTIVRLFEDRDYGFVSIGNTEHIAYLPTYLFNSEARKELKVGHQFTAEIIMDSSIGSYQIRSVLSSDGVKKLV</sequence>
<dbReference type="RefSeq" id="WP_099643225.1">
    <property type="nucleotide sequence ID" value="NZ_NKHF01000078.1"/>
</dbReference>
<evidence type="ECO:0000313" key="3">
    <source>
        <dbReference type="Proteomes" id="UP000228621"/>
    </source>
</evidence>
<organism evidence="2 3">
    <name type="scientific">Pseudoalteromonas piscicida</name>
    <dbReference type="NCBI Taxonomy" id="43662"/>
    <lineage>
        <taxon>Bacteria</taxon>
        <taxon>Pseudomonadati</taxon>
        <taxon>Pseudomonadota</taxon>
        <taxon>Gammaproteobacteria</taxon>
        <taxon>Alteromonadales</taxon>
        <taxon>Pseudoalteromonadaceae</taxon>
        <taxon>Pseudoalteromonas</taxon>
    </lineage>
</organism>
<dbReference type="OrthoDB" id="9804077at2"/>
<gene>
    <name evidence="2" type="ORF">CEX98_17000</name>
</gene>
<dbReference type="Proteomes" id="UP000228621">
    <property type="component" value="Unassembled WGS sequence"/>
</dbReference>
<protein>
    <submittedName>
        <fullName evidence="2">ATPase</fullName>
    </submittedName>
</protein>
<dbReference type="InterPro" id="IPR003593">
    <property type="entry name" value="AAA+_ATPase"/>
</dbReference>
<evidence type="ECO:0000313" key="2">
    <source>
        <dbReference type="EMBL" id="PCK30552.1"/>
    </source>
</evidence>
<feature type="domain" description="AAA+ ATPase" evidence="1">
    <location>
        <begin position="295"/>
        <end position="516"/>
    </location>
</feature>
<comment type="caution">
    <text evidence="2">The sequence shown here is derived from an EMBL/GenBank/DDBJ whole genome shotgun (WGS) entry which is preliminary data.</text>
</comment>
<name>A0A2A5JM79_PSEO7</name>
<dbReference type="Gene3D" id="3.40.50.300">
    <property type="entry name" value="P-loop containing nucleotide triphosphate hydrolases"/>
    <property type="match status" value="1"/>
</dbReference>
<dbReference type="SUPFAM" id="SSF52540">
    <property type="entry name" value="P-loop containing nucleoside triphosphate hydrolases"/>
    <property type="match status" value="1"/>
</dbReference>
<dbReference type="Gene3D" id="2.40.50.140">
    <property type="entry name" value="Nucleic acid-binding proteins"/>
    <property type="match status" value="1"/>
</dbReference>
<dbReference type="InterPro" id="IPR012340">
    <property type="entry name" value="NA-bd_OB-fold"/>
</dbReference>
<proteinExistence type="predicted"/>
<dbReference type="EMBL" id="NKHF01000078">
    <property type="protein sequence ID" value="PCK30552.1"/>
    <property type="molecule type" value="Genomic_DNA"/>
</dbReference>